<dbReference type="PANTHER" id="PTHR43685">
    <property type="entry name" value="GLYCOSYLTRANSFERASE"/>
    <property type="match status" value="1"/>
</dbReference>
<dbReference type="EMBL" id="JAAOMA010000025">
    <property type="protein sequence ID" value="NHR06911.1"/>
    <property type="molecule type" value="Genomic_DNA"/>
</dbReference>
<keyword evidence="2" id="KW-0328">Glycosyltransferase</keyword>
<evidence type="ECO:0000259" key="4">
    <source>
        <dbReference type="Pfam" id="PF00535"/>
    </source>
</evidence>
<reference evidence="5 6" key="1">
    <citation type="submission" date="2020-03" db="EMBL/GenBank/DDBJ databases">
        <title>Draft genome sequence of environmentally isolated cultures.</title>
        <authorList>
            <person name="Wilson H.S."/>
            <person name="De Leon M.E."/>
        </authorList>
    </citation>
    <scope>NUCLEOTIDE SEQUENCE [LARGE SCALE GENOMIC DNA]</scope>
    <source>
        <strain evidence="5 6">HSC-31F16</strain>
    </source>
</reference>
<proteinExistence type="inferred from homology"/>
<protein>
    <submittedName>
        <fullName evidence="5">Glycosyltransferase</fullName>
    </submittedName>
</protein>
<dbReference type="InterPro" id="IPR001173">
    <property type="entry name" value="Glyco_trans_2-like"/>
</dbReference>
<accession>A0ABX0LBV6</accession>
<dbReference type="Gene3D" id="3.90.550.10">
    <property type="entry name" value="Spore Coat Polysaccharide Biosynthesis Protein SpsA, Chain A"/>
    <property type="match status" value="1"/>
</dbReference>
<evidence type="ECO:0000256" key="2">
    <source>
        <dbReference type="ARBA" id="ARBA00022676"/>
    </source>
</evidence>
<keyword evidence="3" id="KW-0808">Transferase</keyword>
<dbReference type="PANTHER" id="PTHR43685:SF5">
    <property type="entry name" value="GLYCOSYLTRANSFERASE EPSE-RELATED"/>
    <property type="match status" value="1"/>
</dbReference>
<dbReference type="Proteomes" id="UP001515641">
    <property type="component" value="Unassembled WGS sequence"/>
</dbReference>
<evidence type="ECO:0000313" key="6">
    <source>
        <dbReference type="Proteomes" id="UP001515641"/>
    </source>
</evidence>
<evidence type="ECO:0000313" key="5">
    <source>
        <dbReference type="EMBL" id="NHR06911.1"/>
    </source>
</evidence>
<sequence>MIGQGLSVVMATYRGDHAEQLLAAGESVFNQTRVPDELVLVLDGPVELSHELVVEQIRKLGTVRVLRLEKSLGPGGARHHGIVAAAHEVVAVMDADDLSVPTRFEKQLVLIYGGADVVGGWIREFDQFPGDMKAIRKVPEMHDDVWRYAKRRSPMNNVTAMFRKAKYLEAGGYTEMRTFEDYDLYVRMLLHGARFQNLPEILVEVRGGREMFKRRGGWSQIPIEAAMLYRMYRWGFLSLSEFLSNFTVRASIRVLPNWVRRLAYMLILRS</sequence>
<name>A0ABX0LBV6_9NEIS</name>
<feature type="domain" description="Glycosyltransferase 2-like" evidence="4">
    <location>
        <begin position="7"/>
        <end position="141"/>
    </location>
</feature>
<comment type="caution">
    <text evidence="5">The sequence shown here is derived from an EMBL/GenBank/DDBJ whole genome shotgun (WGS) entry which is preliminary data.</text>
</comment>
<evidence type="ECO:0000256" key="3">
    <source>
        <dbReference type="ARBA" id="ARBA00022679"/>
    </source>
</evidence>
<gene>
    <name evidence="5" type="ORF">HA052_17120</name>
</gene>
<dbReference type="InterPro" id="IPR050834">
    <property type="entry name" value="Glycosyltransf_2"/>
</dbReference>
<dbReference type="RefSeq" id="WP_166452806.1">
    <property type="nucleotide sequence ID" value="NZ_JAAOMA010000025.1"/>
</dbReference>
<comment type="similarity">
    <text evidence="1">Belongs to the glycosyltransferase 2 family.</text>
</comment>
<dbReference type="InterPro" id="IPR029044">
    <property type="entry name" value="Nucleotide-diphossugar_trans"/>
</dbReference>
<dbReference type="SUPFAM" id="SSF53448">
    <property type="entry name" value="Nucleotide-diphospho-sugar transferases"/>
    <property type="match status" value="1"/>
</dbReference>
<evidence type="ECO:0000256" key="1">
    <source>
        <dbReference type="ARBA" id="ARBA00006739"/>
    </source>
</evidence>
<organism evidence="5 6">
    <name type="scientific">Chromobacterium fluminis</name>
    <dbReference type="NCBI Taxonomy" id="3044269"/>
    <lineage>
        <taxon>Bacteria</taxon>
        <taxon>Pseudomonadati</taxon>
        <taxon>Pseudomonadota</taxon>
        <taxon>Betaproteobacteria</taxon>
        <taxon>Neisseriales</taxon>
        <taxon>Chromobacteriaceae</taxon>
        <taxon>Chromobacterium</taxon>
    </lineage>
</organism>
<keyword evidence="6" id="KW-1185">Reference proteome</keyword>
<dbReference type="Pfam" id="PF00535">
    <property type="entry name" value="Glycos_transf_2"/>
    <property type="match status" value="1"/>
</dbReference>